<evidence type="ECO:0000313" key="2">
    <source>
        <dbReference type="EMBL" id="GGA54318.1"/>
    </source>
</evidence>
<dbReference type="EMBL" id="BMIF01000001">
    <property type="protein sequence ID" value="GGA54318.1"/>
    <property type="molecule type" value="Genomic_DNA"/>
</dbReference>
<organism evidence="2 3">
    <name type="scientific">Nitratireductor aestuarii</name>
    <dbReference type="NCBI Taxonomy" id="1735103"/>
    <lineage>
        <taxon>Bacteria</taxon>
        <taxon>Pseudomonadati</taxon>
        <taxon>Pseudomonadota</taxon>
        <taxon>Alphaproteobacteria</taxon>
        <taxon>Hyphomicrobiales</taxon>
        <taxon>Phyllobacteriaceae</taxon>
        <taxon>Nitratireductor</taxon>
    </lineage>
</organism>
<protein>
    <submittedName>
        <fullName evidence="2">Uncharacterized protein</fullName>
    </submittedName>
</protein>
<dbReference type="RefSeq" id="WP_188719337.1">
    <property type="nucleotide sequence ID" value="NZ_BMIF01000001.1"/>
</dbReference>
<reference evidence="2" key="1">
    <citation type="journal article" date="2014" name="Int. J. Syst. Evol. Microbiol.">
        <title>Complete genome sequence of Corynebacterium casei LMG S-19264T (=DSM 44701T), isolated from a smear-ripened cheese.</title>
        <authorList>
            <consortium name="US DOE Joint Genome Institute (JGI-PGF)"/>
            <person name="Walter F."/>
            <person name="Albersmeier A."/>
            <person name="Kalinowski J."/>
            <person name="Ruckert C."/>
        </authorList>
    </citation>
    <scope>NUCLEOTIDE SEQUENCE</scope>
    <source>
        <strain evidence="2">CGMCC 1.15320</strain>
    </source>
</reference>
<dbReference type="Proteomes" id="UP000636264">
    <property type="component" value="Unassembled WGS sequence"/>
</dbReference>
<dbReference type="AlphaFoldDB" id="A0A916VZ81"/>
<comment type="caution">
    <text evidence="2">The sequence shown here is derived from an EMBL/GenBank/DDBJ whole genome shotgun (WGS) entry which is preliminary data.</text>
</comment>
<accession>A0A916VZ81</accession>
<evidence type="ECO:0000256" key="1">
    <source>
        <dbReference type="SAM" id="MobiDB-lite"/>
    </source>
</evidence>
<feature type="region of interest" description="Disordered" evidence="1">
    <location>
        <begin position="58"/>
        <end position="78"/>
    </location>
</feature>
<name>A0A916VZ81_9HYPH</name>
<sequence length="78" mass="8632">MPKSKDGNASPPGRGTETLDYICAMLRELRVLAHGDRADMLSYLIEMAYVEASDLMREQAQGENSVQTSSRSETKPPE</sequence>
<proteinExistence type="predicted"/>
<keyword evidence="3" id="KW-1185">Reference proteome</keyword>
<gene>
    <name evidence="2" type="ORF">GCM10011385_04870</name>
</gene>
<evidence type="ECO:0000313" key="3">
    <source>
        <dbReference type="Proteomes" id="UP000636264"/>
    </source>
</evidence>
<feature type="compositionally biased region" description="Polar residues" evidence="1">
    <location>
        <begin position="61"/>
        <end position="71"/>
    </location>
</feature>
<reference evidence="2" key="2">
    <citation type="submission" date="2020-09" db="EMBL/GenBank/DDBJ databases">
        <authorList>
            <person name="Sun Q."/>
            <person name="Zhou Y."/>
        </authorList>
    </citation>
    <scope>NUCLEOTIDE SEQUENCE</scope>
    <source>
        <strain evidence="2">CGMCC 1.15320</strain>
    </source>
</reference>